<dbReference type="InterPro" id="IPR000172">
    <property type="entry name" value="GMC_OxRdtase_N"/>
</dbReference>
<feature type="domain" description="Glucose-methanol-choline oxidoreductase N-terminal" evidence="8">
    <location>
        <begin position="111"/>
        <end position="134"/>
    </location>
</feature>
<evidence type="ECO:0000256" key="6">
    <source>
        <dbReference type="RuleBase" id="RU003968"/>
    </source>
</evidence>
<dbReference type="PROSITE" id="PS00624">
    <property type="entry name" value="GMC_OXRED_2"/>
    <property type="match status" value="1"/>
</dbReference>
<comment type="caution">
    <text evidence="10">The sequence shown here is derived from an EMBL/GenBank/DDBJ whole genome shotgun (WGS) entry which is preliminary data.</text>
</comment>
<dbReference type="PIRSF" id="PIRSF000137">
    <property type="entry name" value="Alcohol_oxidase"/>
    <property type="match status" value="1"/>
</dbReference>
<dbReference type="AlphaFoldDB" id="A0A4Y9Z2E0"/>
<evidence type="ECO:0000259" key="9">
    <source>
        <dbReference type="PROSITE" id="PS00624"/>
    </source>
</evidence>
<reference evidence="10 11" key="1">
    <citation type="submission" date="2019-02" db="EMBL/GenBank/DDBJ databases">
        <title>Genome sequencing of the rare red list fungi Dentipellis fragilis.</title>
        <authorList>
            <person name="Buettner E."/>
            <person name="Kellner H."/>
        </authorList>
    </citation>
    <scope>NUCLEOTIDE SEQUENCE [LARGE SCALE GENOMIC DNA]</scope>
    <source>
        <strain evidence="10 11">DSM 105465</strain>
    </source>
</reference>
<dbReference type="InterPro" id="IPR007867">
    <property type="entry name" value="GMC_OxRtase_C"/>
</dbReference>
<feature type="domain" description="Glucose-methanol-choline oxidoreductase N-terminal" evidence="9">
    <location>
        <begin position="302"/>
        <end position="316"/>
    </location>
</feature>
<dbReference type="OrthoDB" id="269227at2759"/>
<keyword evidence="11" id="KW-1185">Reference proteome</keyword>
<gene>
    <name evidence="10" type="ORF">EVG20_g3706</name>
</gene>
<dbReference type="Proteomes" id="UP000298327">
    <property type="component" value="Unassembled WGS sequence"/>
</dbReference>
<keyword evidence="7" id="KW-0732">Signal</keyword>
<organism evidence="10 11">
    <name type="scientific">Dentipellis fragilis</name>
    <dbReference type="NCBI Taxonomy" id="205917"/>
    <lineage>
        <taxon>Eukaryota</taxon>
        <taxon>Fungi</taxon>
        <taxon>Dikarya</taxon>
        <taxon>Basidiomycota</taxon>
        <taxon>Agaricomycotina</taxon>
        <taxon>Agaricomycetes</taxon>
        <taxon>Russulales</taxon>
        <taxon>Hericiaceae</taxon>
        <taxon>Dentipellis</taxon>
    </lineage>
</organism>
<sequence length="604" mass="64822">MALKTRFGALLAAIAACSATVYDDVSKLPNQTYDYIVVGAGTAGSVLANRLSEDRNIQVLVLEAGPSGAGALELEVPFYNLYGPHDPIWNWNTTTVPQTQAADRVLEYPRGRVLGGTSTINGMYYSRGPAADWDRLAMLTEEPGWSWNAMQPYFRKNEKLGPSVNGHNTTGEYDPKIHSTTGIVGTSLPNWDYETDPYVNSAVAQLGGEFAFNLDYNSGKPLGVGWYQYTIRNGTRESAATSYLGPSYLARSNLHVLLNTTARRVLSSKPNGTIDTVEYLPSFSTGTPVHVSAKHEVLLAAGTFGSPQLLLNSGIGNHTALSALGITPLADIPAVGQNLSDYNTVILTWLVNSTNTLYDKIRLNATFANASLEQWVEGRTGPFANGVSNHLFSVRLNESDSDVKSELEKYGDPSSGTTAPHLILTLVEGGLSNTSSISMENFVVTPLSRGSITLNASDPYGAPVVDLGMFTHPFDIFALAQGVRVAQRFLSAPAWASYVQTPTAGLEAVLLPDGSINATALDGFLRTQTTAGWRQTGTAGMAPAHAQWGVVDPELRVRGVQGLRVIDASVWPFVPSVHTQVPVYVVAERAADLIKSAAHRQCIS</sequence>
<feature type="signal peptide" evidence="7">
    <location>
        <begin position="1"/>
        <end position="19"/>
    </location>
</feature>
<dbReference type="Gene3D" id="3.30.560.10">
    <property type="entry name" value="Glucose Oxidase, domain 3"/>
    <property type="match status" value="1"/>
</dbReference>
<proteinExistence type="inferred from homology"/>
<dbReference type="STRING" id="205917.A0A4Y9Z2E0"/>
<evidence type="ECO:0000256" key="4">
    <source>
        <dbReference type="ARBA" id="ARBA00022827"/>
    </source>
</evidence>
<dbReference type="GO" id="GO:0050660">
    <property type="term" value="F:flavin adenine dinucleotide binding"/>
    <property type="evidence" value="ECO:0007669"/>
    <property type="project" value="InterPro"/>
</dbReference>
<evidence type="ECO:0000256" key="5">
    <source>
        <dbReference type="PIRSR" id="PIRSR000137-2"/>
    </source>
</evidence>
<dbReference type="Pfam" id="PF00732">
    <property type="entry name" value="GMC_oxred_N"/>
    <property type="match status" value="1"/>
</dbReference>
<dbReference type="Gene3D" id="3.50.50.60">
    <property type="entry name" value="FAD/NAD(P)-binding domain"/>
    <property type="match status" value="1"/>
</dbReference>
<comment type="cofactor">
    <cofactor evidence="1 5">
        <name>FAD</name>
        <dbReference type="ChEBI" id="CHEBI:57692"/>
    </cofactor>
</comment>
<keyword evidence="4 5" id="KW-0274">FAD</keyword>
<keyword evidence="3 6" id="KW-0285">Flavoprotein</keyword>
<feature type="binding site" evidence="5">
    <location>
        <position position="113"/>
    </location>
    <ligand>
        <name>FAD</name>
        <dbReference type="ChEBI" id="CHEBI:57692"/>
    </ligand>
</feature>
<evidence type="ECO:0000259" key="8">
    <source>
        <dbReference type="PROSITE" id="PS00623"/>
    </source>
</evidence>
<feature type="chain" id="PRO_5021357280" description="Glucose-methanol-choline oxidoreductase N-terminal domain-containing protein" evidence="7">
    <location>
        <begin position="20"/>
        <end position="604"/>
    </location>
</feature>
<dbReference type="GO" id="GO:0016614">
    <property type="term" value="F:oxidoreductase activity, acting on CH-OH group of donors"/>
    <property type="evidence" value="ECO:0007669"/>
    <property type="project" value="InterPro"/>
</dbReference>
<evidence type="ECO:0000313" key="10">
    <source>
        <dbReference type="EMBL" id="TFY68053.1"/>
    </source>
</evidence>
<dbReference type="EMBL" id="SEOQ01000173">
    <property type="protein sequence ID" value="TFY68053.1"/>
    <property type="molecule type" value="Genomic_DNA"/>
</dbReference>
<dbReference type="Pfam" id="PF05199">
    <property type="entry name" value="GMC_oxred_C"/>
    <property type="match status" value="1"/>
</dbReference>
<evidence type="ECO:0000256" key="1">
    <source>
        <dbReference type="ARBA" id="ARBA00001974"/>
    </source>
</evidence>
<evidence type="ECO:0000256" key="2">
    <source>
        <dbReference type="ARBA" id="ARBA00010790"/>
    </source>
</evidence>
<name>A0A4Y9Z2E0_9AGAM</name>
<dbReference type="InterPro" id="IPR036188">
    <property type="entry name" value="FAD/NAD-bd_sf"/>
</dbReference>
<accession>A0A4Y9Z2E0</accession>
<dbReference type="PANTHER" id="PTHR11552:SF147">
    <property type="entry name" value="CHOLINE DEHYDROGENASE, MITOCHONDRIAL"/>
    <property type="match status" value="1"/>
</dbReference>
<comment type="similarity">
    <text evidence="2 6">Belongs to the GMC oxidoreductase family.</text>
</comment>
<evidence type="ECO:0000256" key="7">
    <source>
        <dbReference type="SAM" id="SignalP"/>
    </source>
</evidence>
<dbReference type="PROSITE" id="PS51257">
    <property type="entry name" value="PROKAR_LIPOPROTEIN"/>
    <property type="match status" value="1"/>
</dbReference>
<dbReference type="SUPFAM" id="SSF54373">
    <property type="entry name" value="FAD-linked reductases, C-terminal domain"/>
    <property type="match status" value="1"/>
</dbReference>
<dbReference type="InterPro" id="IPR012132">
    <property type="entry name" value="GMC_OxRdtase"/>
</dbReference>
<dbReference type="PANTHER" id="PTHR11552">
    <property type="entry name" value="GLUCOSE-METHANOL-CHOLINE GMC OXIDOREDUCTASE"/>
    <property type="match status" value="1"/>
</dbReference>
<evidence type="ECO:0000256" key="3">
    <source>
        <dbReference type="ARBA" id="ARBA00022630"/>
    </source>
</evidence>
<dbReference type="PROSITE" id="PS00623">
    <property type="entry name" value="GMC_OXRED_1"/>
    <property type="match status" value="1"/>
</dbReference>
<feature type="binding site" evidence="5">
    <location>
        <position position="117"/>
    </location>
    <ligand>
        <name>FAD</name>
        <dbReference type="ChEBI" id="CHEBI:57692"/>
    </ligand>
</feature>
<evidence type="ECO:0000313" key="11">
    <source>
        <dbReference type="Proteomes" id="UP000298327"/>
    </source>
</evidence>
<dbReference type="SUPFAM" id="SSF51905">
    <property type="entry name" value="FAD/NAD(P)-binding domain"/>
    <property type="match status" value="1"/>
</dbReference>
<protein>
    <recommendedName>
        <fullName evidence="8 9">Glucose-methanol-choline oxidoreductase N-terminal domain-containing protein</fullName>
    </recommendedName>
</protein>